<dbReference type="AlphaFoldDB" id="A0A0K0DCE5"/>
<feature type="domain" description="Palmitoyltransferase DHHC" evidence="8">
    <location>
        <begin position="104"/>
        <end position="228"/>
    </location>
</feature>
<dbReference type="PROSITE" id="PS50216">
    <property type="entry name" value="DHHC"/>
    <property type="match status" value="1"/>
</dbReference>
<dbReference type="WBParaSite" id="ACAC_0000822801-mRNA-1">
    <property type="protein sequence ID" value="ACAC_0000822801-mRNA-1"/>
    <property type="gene ID" value="ACAC_0000822801"/>
</dbReference>
<comment type="similarity">
    <text evidence="7">Belongs to the DHHC palmitoyltransferase family.</text>
</comment>
<feature type="transmembrane region" description="Helical" evidence="7">
    <location>
        <begin position="148"/>
        <end position="167"/>
    </location>
</feature>
<comment type="catalytic activity">
    <reaction evidence="7">
        <text>L-cysteinyl-[protein] + hexadecanoyl-CoA = S-hexadecanoyl-L-cysteinyl-[protein] + CoA</text>
        <dbReference type="Rhea" id="RHEA:36683"/>
        <dbReference type="Rhea" id="RHEA-COMP:10131"/>
        <dbReference type="Rhea" id="RHEA-COMP:11032"/>
        <dbReference type="ChEBI" id="CHEBI:29950"/>
        <dbReference type="ChEBI" id="CHEBI:57287"/>
        <dbReference type="ChEBI" id="CHEBI:57379"/>
        <dbReference type="ChEBI" id="CHEBI:74151"/>
        <dbReference type="EC" id="2.3.1.225"/>
    </reaction>
</comment>
<dbReference type="Proteomes" id="UP000035642">
    <property type="component" value="Unassembled WGS sequence"/>
</dbReference>
<comment type="subcellular location">
    <subcellularLocation>
        <location evidence="1">Membrane</location>
        <topology evidence="1">Multi-pass membrane protein</topology>
    </subcellularLocation>
</comment>
<accession>A0A0K0DCE5</accession>
<feature type="transmembrane region" description="Helical" evidence="7">
    <location>
        <begin position="7"/>
        <end position="31"/>
    </location>
</feature>
<keyword evidence="9" id="KW-1185">Reference proteome</keyword>
<dbReference type="STRING" id="6313.A0A0K0DCE5"/>
<evidence type="ECO:0000256" key="2">
    <source>
        <dbReference type="ARBA" id="ARBA00022679"/>
    </source>
</evidence>
<keyword evidence="6 7" id="KW-0012">Acyltransferase</keyword>
<keyword evidence="2 7" id="KW-0808">Transferase</keyword>
<dbReference type="Pfam" id="PF01529">
    <property type="entry name" value="DHHC"/>
    <property type="match status" value="1"/>
</dbReference>
<reference evidence="9" key="1">
    <citation type="submission" date="2012-09" db="EMBL/GenBank/DDBJ databases">
        <authorList>
            <person name="Martin A.A."/>
        </authorList>
    </citation>
    <scope>NUCLEOTIDE SEQUENCE</scope>
</reference>
<evidence type="ECO:0000256" key="7">
    <source>
        <dbReference type="RuleBase" id="RU079119"/>
    </source>
</evidence>
<feature type="transmembrane region" description="Helical" evidence="7">
    <location>
        <begin position="37"/>
        <end position="55"/>
    </location>
</feature>
<comment type="domain">
    <text evidence="7">The DHHC domain is required for palmitoyltransferase activity.</text>
</comment>
<dbReference type="GO" id="GO:0016020">
    <property type="term" value="C:membrane"/>
    <property type="evidence" value="ECO:0007669"/>
    <property type="project" value="UniProtKB-SubCell"/>
</dbReference>
<keyword evidence="3 7" id="KW-0812">Transmembrane</keyword>
<keyword evidence="4 7" id="KW-1133">Transmembrane helix</keyword>
<dbReference type="PANTHER" id="PTHR12246">
    <property type="entry name" value="PALMITOYLTRANSFERASE ZDHHC16"/>
    <property type="match status" value="1"/>
</dbReference>
<evidence type="ECO:0000313" key="9">
    <source>
        <dbReference type="Proteomes" id="UP000035642"/>
    </source>
</evidence>
<name>A0A0K0DCE5_ANGCA</name>
<dbReference type="GO" id="GO:0019706">
    <property type="term" value="F:protein-cysteine S-palmitoyltransferase activity"/>
    <property type="evidence" value="ECO:0007669"/>
    <property type="project" value="UniProtKB-EC"/>
</dbReference>
<sequence length="284" mass="32377">MILRLDPCGLICVLMIYGSVVYADYVVTIWMLTHFSVWGAFHITLFNTLIFMTLFSHGRTMFTDPGIVPILKNNLMSSSSEDDCPSDREAMLLHSGDCAAADWTMCTRCESFRPPRAHHCRVCRRCIRKMDHHCPWVNNCVGEFNQKFFLQFLFYVGLSIMVLSWIYDDECATTGLKGPFGENAHHAKVLHSIFLSMECALFGMFVLAVSCDQLGAIFSEETAIEAAQRRTKQVYKRGSRKGRFALLREVCGEGSLYSWFIPCSSPPDSRDHCVDRRKLNHIDI</sequence>
<keyword evidence="5 7" id="KW-0472">Membrane</keyword>
<evidence type="ECO:0000256" key="1">
    <source>
        <dbReference type="ARBA" id="ARBA00004141"/>
    </source>
</evidence>
<evidence type="ECO:0000313" key="10">
    <source>
        <dbReference type="WBParaSite" id="ACAC_0000822801-mRNA-1"/>
    </source>
</evidence>
<evidence type="ECO:0000256" key="5">
    <source>
        <dbReference type="ARBA" id="ARBA00023136"/>
    </source>
</evidence>
<proteinExistence type="inferred from homology"/>
<dbReference type="InterPro" id="IPR001594">
    <property type="entry name" value="Palmitoyltrfase_DHHC"/>
</dbReference>
<evidence type="ECO:0000256" key="3">
    <source>
        <dbReference type="ARBA" id="ARBA00022692"/>
    </source>
</evidence>
<organism evidence="9 10">
    <name type="scientific">Angiostrongylus cantonensis</name>
    <name type="common">Rat lungworm</name>
    <dbReference type="NCBI Taxonomy" id="6313"/>
    <lineage>
        <taxon>Eukaryota</taxon>
        <taxon>Metazoa</taxon>
        <taxon>Ecdysozoa</taxon>
        <taxon>Nematoda</taxon>
        <taxon>Chromadorea</taxon>
        <taxon>Rhabditida</taxon>
        <taxon>Rhabditina</taxon>
        <taxon>Rhabditomorpha</taxon>
        <taxon>Strongyloidea</taxon>
        <taxon>Metastrongylidae</taxon>
        <taxon>Angiostrongylus</taxon>
    </lineage>
</organism>
<evidence type="ECO:0000256" key="4">
    <source>
        <dbReference type="ARBA" id="ARBA00022989"/>
    </source>
</evidence>
<feature type="transmembrane region" description="Helical" evidence="7">
    <location>
        <begin position="187"/>
        <end position="209"/>
    </location>
</feature>
<reference evidence="10" key="2">
    <citation type="submission" date="2017-02" db="UniProtKB">
        <authorList>
            <consortium name="WormBaseParasite"/>
        </authorList>
    </citation>
    <scope>IDENTIFICATION</scope>
</reference>
<dbReference type="EC" id="2.3.1.225" evidence="7"/>
<dbReference type="InterPro" id="IPR039859">
    <property type="entry name" value="PFA4/ZDH16/20/ERF2-like"/>
</dbReference>
<evidence type="ECO:0000256" key="6">
    <source>
        <dbReference type="ARBA" id="ARBA00023315"/>
    </source>
</evidence>
<evidence type="ECO:0000259" key="8">
    <source>
        <dbReference type="Pfam" id="PF01529"/>
    </source>
</evidence>
<protein>
    <recommendedName>
        <fullName evidence="7">Palmitoyltransferase</fullName>
        <ecNumber evidence="7">2.3.1.225</ecNumber>
    </recommendedName>
</protein>